<proteinExistence type="predicted"/>
<sequence>MVDGGMTAETDHEPLVATVMSVARAQAQPMERTDEYGTTATTVRAFYTALGNRQGDDASAMVIPNKRSRPAFSHAGLTGFYGRLADPIHQVDIAQENAGTFLVRCYYATKSCVCNGAAIITTTMRNGRNFIQGIRALNGCQVLLWQNVWGCDQA</sequence>
<accession>A0A0D6QC89</accession>
<evidence type="ECO:0000313" key="1">
    <source>
        <dbReference type="EMBL" id="GAO01040.1"/>
    </source>
</evidence>
<evidence type="ECO:0000313" key="2">
    <source>
        <dbReference type="Proteomes" id="UP000032683"/>
    </source>
</evidence>
<organism evidence="1 2">
    <name type="scientific">Komagataeibacter xylinus NBRC 13693</name>
    <dbReference type="NCBI Taxonomy" id="1234668"/>
    <lineage>
        <taxon>Bacteria</taxon>
        <taxon>Pseudomonadati</taxon>
        <taxon>Pseudomonadota</taxon>
        <taxon>Alphaproteobacteria</taxon>
        <taxon>Acetobacterales</taxon>
        <taxon>Acetobacteraceae</taxon>
        <taxon>Komagataeibacter</taxon>
    </lineage>
</organism>
<reference evidence="1 2" key="1">
    <citation type="submission" date="2012-11" db="EMBL/GenBank/DDBJ databases">
        <title>Whole genome sequence of Gluconacetobacter xylinus NBRC 13693.</title>
        <authorList>
            <person name="Azuma Y."/>
            <person name="Higashiura N."/>
            <person name="Hirakawa H."/>
            <person name="Matsushita K."/>
        </authorList>
    </citation>
    <scope>NUCLEOTIDE SEQUENCE [LARGE SCALE GENOMIC DNA]</scope>
    <source>
        <strain evidence="1 2">NBRC 13693</strain>
    </source>
</reference>
<dbReference type="Proteomes" id="UP000032683">
    <property type="component" value="Unassembled WGS sequence"/>
</dbReference>
<dbReference type="EMBL" id="BANJ01000090">
    <property type="protein sequence ID" value="GAO01040.1"/>
    <property type="molecule type" value="Genomic_DNA"/>
</dbReference>
<name>A0A0D6QC89_KOMXY</name>
<protein>
    <submittedName>
        <fullName evidence="1">Uncharacterized protein</fullName>
    </submittedName>
</protein>
<dbReference type="AlphaFoldDB" id="A0A0D6QC89"/>
<gene>
    <name evidence="1" type="ORF">Gxy13693_090_010</name>
</gene>
<comment type="caution">
    <text evidence="1">The sequence shown here is derived from an EMBL/GenBank/DDBJ whole genome shotgun (WGS) entry which is preliminary data.</text>
</comment>